<keyword evidence="2" id="KW-0560">Oxidoreductase</keyword>
<evidence type="ECO:0000313" key="5">
    <source>
        <dbReference type="Proteomes" id="UP000185124"/>
    </source>
</evidence>
<dbReference type="FunFam" id="3.40.605.10:FF:000007">
    <property type="entry name" value="NAD/NADP-dependent betaine aldehyde dehydrogenase"/>
    <property type="match status" value="1"/>
</dbReference>
<evidence type="ECO:0000259" key="3">
    <source>
        <dbReference type="Pfam" id="PF00171"/>
    </source>
</evidence>
<dbReference type="FunFam" id="3.40.309.10:FF:000012">
    <property type="entry name" value="Betaine aldehyde dehydrogenase"/>
    <property type="match status" value="1"/>
</dbReference>
<dbReference type="InterPro" id="IPR016161">
    <property type="entry name" value="Ald_DH/histidinol_DH"/>
</dbReference>
<evidence type="ECO:0000256" key="1">
    <source>
        <dbReference type="ARBA" id="ARBA00009986"/>
    </source>
</evidence>
<reference evidence="5" key="1">
    <citation type="submission" date="2016-12" db="EMBL/GenBank/DDBJ databases">
        <authorList>
            <person name="Varghese N."/>
            <person name="Submissions S."/>
        </authorList>
    </citation>
    <scope>NUCLEOTIDE SEQUENCE [LARGE SCALE GENOMIC DNA]</scope>
    <source>
        <strain evidence="5">DSM 45599</strain>
    </source>
</reference>
<dbReference type="SUPFAM" id="SSF53720">
    <property type="entry name" value="ALDH-like"/>
    <property type="match status" value="1"/>
</dbReference>
<dbReference type="Gene3D" id="3.40.605.10">
    <property type="entry name" value="Aldehyde Dehydrogenase, Chain A, domain 1"/>
    <property type="match status" value="1"/>
</dbReference>
<dbReference type="CDD" id="cd07114">
    <property type="entry name" value="ALDH_DhaS"/>
    <property type="match status" value="1"/>
</dbReference>
<dbReference type="OrthoDB" id="3495787at2"/>
<dbReference type="InterPro" id="IPR016163">
    <property type="entry name" value="Ald_DH_C"/>
</dbReference>
<dbReference type="AlphaFoldDB" id="A0A1N5VIQ6"/>
<dbReference type="InterPro" id="IPR016162">
    <property type="entry name" value="Ald_DH_N"/>
</dbReference>
<dbReference type="Pfam" id="PF00171">
    <property type="entry name" value="Aldedh"/>
    <property type="match status" value="1"/>
</dbReference>
<dbReference type="Gene3D" id="3.40.309.10">
    <property type="entry name" value="Aldehyde Dehydrogenase, Chain A, domain 2"/>
    <property type="match status" value="1"/>
</dbReference>
<proteinExistence type="inferred from homology"/>
<organism evidence="4 5">
    <name type="scientific">Micromonospora cremea</name>
    <dbReference type="NCBI Taxonomy" id="709881"/>
    <lineage>
        <taxon>Bacteria</taxon>
        <taxon>Bacillati</taxon>
        <taxon>Actinomycetota</taxon>
        <taxon>Actinomycetes</taxon>
        <taxon>Micromonosporales</taxon>
        <taxon>Micromonosporaceae</taxon>
        <taxon>Micromonospora</taxon>
    </lineage>
</organism>
<dbReference type="PANTHER" id="PTHR11699">
    <property type="entry name" value="ALDEHYDE DEHYDROGENASE-RELATED"/>
    <property type="match status" value="1"/>
</dbReference>
<dbReference type="GO" id="GO:0016620">
    <property type="term" value="F:oxidoreductase activity, acting on the aldehyde or oxo group of donors, NAD or NADP as acceptor"/>
    <property type="evidence" value="ECO:0007669"/>
    <property type="project" value="InterPro"/>
</dbReference>
<feature type="domain" description="Aldehyde dehydrogenase" evidence="3">
    <location>
        <begin position="24"/>
        <end position="478"/>
    </location>
</feature>
<comment type="similarity">
    <text evidence="1">Belongs to the aldehyde dehydrogenase family.</text>
</comment>
<gene>
    <name evidence="4" type="ORF">SAMN04489832_1649</name>
</gene>
<name>A0A1N5VIQ6_9ACTN</name>
<accession>A0A1N5VIQ6</accession>
<evidence type="ECO:0000256" key="2">
    <source>
        <dbReference type="ARBA" id="ARBA00023002"/>
    </source>
</evidence>
<dbReference type="EMBL" id="FSQT01000001">
    <property type="protein sequence ID" value="SIM72566.1"/>
    <property type="molecule type" value="Genomic_DNA"/>
</dbReference>
<dbReference type="Proteomes" id="UP000185124">
    <property type="component" value="Unassembled WGS sequence"/>
</dbReference>
<dbReference type="InterPro" id="IPR015590">
    <property type="entry name" value="Aldehyde_DH_dom"/>
</dbReference>
<protein>
    <submittedName>
        <fullName evidence="4">Aldehyde dehydrogenase (NAD+)</fullName>
    </submittedName>
</protein>
<evidence type="ECO:0000313" key="4">
    <source>
        <dbReference type="EMBL" id="SIM72566.1"/>
    </source>
</evidence>
<dbReference type="STRING" id="709881.SAMN04489832_1649"/>
<dbReference type="PROSITE" id="PS00070">
    <property type="entry name" value="ALDEHYDE_DEHYDR_CYS"/>
    <property type="match status" value="1"/>
</dbReference>
<sequence length="493" mass="53036">MTEQVRDRKTYAMRIGGEWRPAIRQFDSIDPFTGQPWASVPEATEADVDDAVAAARVAFDDGRWSRLPGAERGEALRRLADLILESADELALSEVRDNGKLLREMRDQVRSLPAHYRYFAGLADKIDGRVVDTGRDNYFGMVLREPIGVVAAILPWNSPLLLLTFKLAPALAAGCTVVVKPSEQAPVSILKFAELVDKAGIPAGVFNTVAGSGKDVGQWLVSNPGIDKVSFTGSGVTGAAIAAQAATHLAPTALELGAKSANIVFDDCEVDAAVNGLLAGIFAAAGQSCIAGSRALVQRGVADEVTAKLTERTRKIRLGDPRLTETEMGPIAFPAQRDKVASFVEQARVDGATVVTGGRTTGEIEQFYEPTILSNLPTTSRVWREEIFGPVLAVTVFDTEEDAVALANATDYGLAAGVWTTDVRRALRLARRLVAGTIWINAYRTLNYAMPFGGLKRSGYGRENGVEAMHEYLTDKAVWIELTGATRDPFTIG</sequence>
<dbReference type="InterPro" id="IPR016160">
    <property type="entry name" value="Ald_DH_CS_CYS"/>
</dbReference>
<keyword evidence="5" id="KW-1185">Reference proteome</keyword>